<organism evidence="1 2">
    <name type="scientific">Conchiformibius steedae</name>
    <dbReference type="NCBI Taxonomy" id="153493"/>
    <lineage>
        <taxon>Bacteria</taxon>
        <taxon>Pseudomonadati</taxon>
        <taxon>Pseudomonadota</taxon>
        <taxon>Betaproteobacteria</taxon>
        <taxon>Neisseriales</taxon>
        <taxon>Neisseriaceae</taxon>
        <taxon>Conchiformibius</taxon>
    </lineage>
</organism>
<protein>
    <submittedName>
        <fullName evidence="1">DUF488 domain-containing protein</fullName>
    </submittedName>
</protein>
<evidence type="ECO:0000313" key="1">
    <source>
        <dbReference type="EMBL" id="RRD89954.1"/>
    </source>
</evidence>
<evidence type="ECO:0000313" key="2">
    <source>
        <dbReference type="Proteomes" id="UP000269923"/>
    </source>
</evidence>
<dbReference type="Pfam" id="PF04343">
    <property type="entry name" value="DUF488"/>
    <property type="match status" value="1"/>
</dbReference>
<dbReference type="OrthoDB" id="9789109at2"/>
<reference evidence="1 2" key="1">
    <citation type="submission" date="2018-11" db="EMBL/GenBank/DDBJ databases">
        <title>Genomes From Bacteria Associated with the Canine Oral Cavity: a Test Case for Automated Genome-Based Taxonomic Assignment.</title>
        <authorList>
            <person name="Coil D.A."/>
            <person name="Jospin G."/>
            <person name="Darling A.E."/>
            <person name="Wallis C."/>
            <person name="Davis I.J."/>
            <person name="Harris S."/>
            <person name="Eisen J.A."/>
            <person name="Holcombe L.J."/>
            <person name="O'Flynn C."/>
        </authorList>
    </citation>
    <scope>NUCLEOTIDE SEQUENCE [LARGE SCALE GENOMIC DNA]</scope>
    <source>
        <strain evidence="1 2">COT-280</strain>
    </source>
</reference>
<comment type="caution">
    <text evidence="1">The sequence shown here is derived from an EMBL/GenBank/DDBJ whole genome shotgun (WGS) entry which is preliminary data.</text>
</comment>
<proteinExistence type="predicted"/>
<accession>A0A3P2A3K3</accession>
<gene>
    <name evidence="1" type="ORF">EII21_06980</name>
</gene>
<dbReference type="PANTHER" id="PTHR39337:SF1">
    <property type="entry name" value="BLR5642 PROTEIN"/>
    <property type="match status" value="1"/>
</dbReference>
<sequence>MIVKEVKFPIYSIGHGNRSTETFFAILKQYEIDFLIDVRTNPFSRFNSDFSREKLEIICKDYSVTYLFLGDSLGGRPANRACYDESGHVLYDKVMETELFIKSANRLITAYNKNLSVVCMCSESKPCECHRSKMIGRYLSSKNIDMKHIDELGKLVDQSTVMQQVTGGYERNLFGDEFKFQSIGAY</sequence>
<dbReference type="Proteomes" id="UP000269923">
    <property type="component" value="Unassembled WGS sequence"/>
</dbReference>
<dbReference type="InterPro" id="IPR014519">
    <property type="entry name" value="UCP024492"/>
</dbReference>
<dbReference type="PANTHER" id="PTHR39337">
    <property type="entry name" value="BLR5642 PROTEIN"/>
    <property type="match status" value="1"/>
</dbReference>
<name>A0A3P2A3K3_9NEIS</name>
<dbReference type="AlphaFoldDB" id="A0A3P2A3K3"/>
<dbReference type="InterPro" id="IPR007438">
    <property type="entry name" value="DUF488"/>
</dbReference>
<dbReference type="PIRSF" id="PIRSF024492">
    <property type="entry name" value="UCP024492"/>
    <property type="match status" value="1"/>
</dbReference>
<keyword evidence="2" id="KW-1185">Reference proteome</keyword>
<dbReference type="EMBL" id="RQYC01000009">
    <property type="protein sequence ID" value="RRD89954.1"/>
    <property type="molecule type" value="Genomic_DNA"/>
</dbReference>